<reference evidence="6" key="1">
    <citation type="journal article" date="2019" name="Int. J. Syst. Evol. Microbiol.">
        <title>The Global Catalogue of Microorganisms (GCM) 10K type strain sequencing project: providing services to taxonomists for standard genome sequencing and annotation.</title>
        <authorList>
            <consortium name="The Broad Institute Genomics Platform"/>
            <consortium name="The Broad Institute Genome Sequencing Center for Infectious Disease"/>
            <person name="Wu L."/>
            <person name="Ma J."/>
        </authorList>
    </citation>
    <scope>NUCLEOTIDE SEQUENCE [LARGE SCALE GENOMIC DNA]</scope>
    <source>
        <strain evidence="6">NBRC 108755</strain>
    </source>
</reference>
<dbReference type="Proteomes" id="UP001157069">
    <property type="component" value="Unassembled WGS sequence"/>
</dbReference>
<dbReference type="SUPFAM" id="SSF46785">
    <property type="entry name" value="Winged helix' DNA-binding domain"/>
    <property type="match status" value="1"/>
</dbReference>
<proteinExistence type="predicted"/>
<dbReference type="PROSITE" id="PS50949">
    <property type="entry name" value="HTH_GNTR"/>
    <property type="match status" value="1"/>
</dbReference>
<dbReference type="RefSeq" id="WP_284298425.1">
    <property type="nucleotide sequence ID" value="NZ_BSVA01000001.1"/>
</dbReference>
<keyword evidence="1" id="KW-0805">Transcription regulation</keyword>
<dbReference type="Gene3D" id="1.10.10.10">
    <property type="entry name" value="Winged helix-like DNA-binding domain superfamily/Winged helix DNA-binding domain"/>
    <property type="match status" value="1"/>
</dbReference>
<comment type="caution">
    <text evidence="5">The sequence shown here is derived from an EMBL/GenBank/DDBJ whole genome shotgun (WGS) entry which is preliminary data.</text>
</comment>
<dbReference type="SMART" id="SM00345">
    <property type="entry name" value="HTH_GNTR"/>
    <property type="match status" value="1"/>
</dbReference>
<name>A0ABQ6JV11_9MICO</name>
<evidence type="ECO:0000256" key="2">
    <source>
        <dbReference type="ARBA" id="ARBA00023125"/>
    </source>
</evidence>
<protein>
    <submittedName>
        <fullName evidence="5">GntR family transcriptional regulator</fullName>
    </submittedName>
</protein>
<dbReference type="EMBL" id="BSVA01000001">
    <property type="protein sequence ID" value="GMA90587.1"/>
    <property type="molecule type" value="Genomic_DNA"/>
</dbReference>
<organism evidence="5 6">
    <name type="scientific">Homoserinibacter gongjuensis</name>
    <dbReference type="NCBI Taxonomy" id="1162968"/>
    <lineage>
        <taxon>Bacteria</taxon>
        <taxon>Bacillati</taxon>
        <taxon>Actinomycetota</taxon>
        <taxon>Actinomycetes</taxon>
        <taxon>Micrococcales</taxon>
        <taxon>Microbacteriaceae</taxon>
        <taxon>Homoserinibacter</taxon>
    </lineage>
</organism>
<dbReference type="PANTHER" id="PTHR38445">
    <property type="entry name" value="HTH-TYPE TRANSCRIPTIONAL REPRESSOR YTRA"/>
    <property type="match status" value="1"/>
</dbReference>
<keyword evidence="2" id="KW-0238">DNA-binding</keyword>
<keyword evidence="6" id="KW-1185">Reference proteome</keyword>
<evidence type="ECO:0000313" key="5">
    <source>
        <dbReference type="EMBL" id="GMA90587.1"/>
    </source>
</evidence>
<keyword evidence="3" id="KW-0804">Transcription</keyword>
<dbReference type="PANTHER" id="PTHR38445:SF9">
    <property type="entry name" value="HTH-TYPE TRANSCRIPTIONAL REPRESSOR YTRA"/>
    <property type="match status" value="1"/>
</dbReference>
<evidence type="ECO:0000256" key="1">
    <source>
        <dbReference type="ARBA" id="ARBA00023015"/>
    </source>
</evidence>
<dbReference type="CDD" id="cd07377">
    <property type="entry name" value="WHTH_GntR"/>
    <property type="match status" value="1"/>
</dbReference>
<accession>A0ABQ6JV11</accession>
<evidence type="ECO:0000256" key="3">
    <source>
        <dbReference type="ARBA" id="ARBA00023163"/>
    </source>
</evidence>
<feature type="domain" description="HTH gntR-type" evidence="4">
    <location>
        <begin position="4"/>
        <end position="72"/>
    </location>
</feature>
<dbReference type="Pfam" id="PF00392">
    <property type="entry name" value="GntR"/>
    <property type="match status" value="1"/>
</dbReference>
<dbReference type="InterPro" id="IPR036390">
    <property type="entry name" value="WH_DNA-bd_sf"/>
</dbReference>
<gene>
    <name evidence="5" type="ORF">GCM10025869_11160</name>
</gene>
<dbReference type="InterPro" id="IPR036388">
    <property type="entry name" value="WH-like_DNA-bd_sf"/>
</dbReference>
<dbReference type="InterPro" id="IPR000524">
    <property type="entry name" value="Tscrpt_reg_HTH_GntR"/>
</dbReference>
<evidence type="ECO:0000259" key="4">
    <source>
        <dbReference type="PROSITE" id="PS50949"/>
    </source>
</evidence>
<evidence type="ECO:0000313" key="6">
    <source>
        <dbReference type="Proteomes" id="UP001157069"/>
    </source>
</evidence>
<sequence>MAAEAPYEQLRARLLAEMQDGTRAAGSRLPTVRALAEQLGLAPGTVARAYKELEAAGAIETRGRGGTFVAWSADAGERRVQELATQLAAVAREHRVPPERVRAAVDSALDSGG</sequence>